<accession>A0A9Q3EPG0</accession>
<organism evidence="2 3">
    <name type="scientific">Austropuccinia psidii MF-1</name>
    <dbReference type="NCBI Taxonomy" id="1389203"/>
    <lineage>
        <taxon>Eukaryota</taxon>
        <taxon>Fungi</taxon>
        <taxon>Dikarya</taxon>
        <taxon>Basidiomycota</taxon>
        <taxon>Pucciniomycotina</taxon>
        <taxon>Pucciniomycetes</taxon>
        <taxon>Pucciniales</taxon>
        <taxon>Sphaerophragmiaceae</taxon>
        <taxon>Austropuccinia</taxon>
    </lineage>
</organism>
<evidence type="ECO:0000256" key="1">
    <source>
        <dbReference type="SAM" id="MobiDB-lite"/>
    </source>
</evidence>
<dbReference type="Proteomes" id="UP000765509">
    <property type="component" value="Unassembled WGS sequence"/>
</dbReference>
<dbReference type="EMBL" id="AVOT02031378">
    <property type="protein sequence ID" value="MBW0524894.1"/>
    <property type="molecule type" value="Genomic_DNA"/>
</dbReference>
<name>A0A9Q3EPG0_9BASI</name>
<sequence>MTPTRSESNYYIQLNGSGPGHSSNKSKRQECQPRGEAEMEDVRASISSQRLASTFDTFIESTEADINAISAVRPEPFPTGNNRDIPVSVEELSYGRKETVVELLPSLWIGKMSSYLQVNTFMGPGKTEDLLKGLTPMYCKGQVQQIKALLKNQSILSEDQNKELAQGKDNSPVEAPQASTSNNLPKKVPKKENHAPKNNQKGKKKAKSKWNKPYPQNYRIPKREKTAMDNVFIWQEL</sequence>
<protein>
    <submittedName>
        <fullName evidence="2">Uncharacterized protein</fullName>
    </submittedName>
</protein>
<comment type="caution">
    <text evidence="2">The sequence shown here is derived from an EMBL/GenBank/DDBJ whole genome shotgun (WGS) entry which is preliminary data.</text>
</comment>
<feature type="region of interest" description="Disordered" evidence="1">
    <location>
        <begin position="1"/>
        <end position="42"/>
    </location>
</feature>
<reference evidence="2" key="1">
    <citation type="submission" date="2021-03" db="EMBL/GenBank/DDBJ databases">
        <title>Draft genome sequence of rust myrtle Austropuccinia psidii MF-1, a brazilian biotype.</title>
        <authorList>
            <person name="Quecine M.C."/>
            <person name="Pachon D.M.R."/>
            <person name="Bonatelli M.L."/>
            <person name="Correr F.H."/>
            <person name="Franceschini L.M."/>
            <person name="Leite T.F."/>
            <person name="Margarido G.R.A."/>
            <person name="Almeida C.A."/>
            <person name="Ferrarezi J.A."/>
            <person name="Labate C.A."/>
        </authorList>
    </citation>
    <scope>NUCLEOTIDE SEQUENCE</scope>
    <source>
        <strain evidence="2">MF-1</strain>
    </source>
</reference>
<evidence type="ECO:0000313" key="3">
    <source>
        <dbReference type="Proteomes" id="UP000765509"/>
    </source>
</evidence>
<proteinExistence type="predicted"/>
<feature type="compositionally biased region" description="Basic residues" evidence="1">
    <location>
        <begin position="200"/>
        <end position="210"/>
    </location>
</feature>
<keyword evidence="3" id="KW-1185">Reference proteome</keyword>
<gene>
    <name evidence="2" type="ORF">O181_064609</name>
</gene>
<feature type="compositionally biased region" description="Polar residues" evidence="1">
    <location>
        <begin position="1"/>
        <end position="23"/>
    </location>
</feature>
<feature type="region of interest" description="Disordered" evidence="1">
    <location>
        <begin position="161"/>
        <end position="222"/>
    </location>
</feature>
<dbReference type="AlphaFoldDB" id="A0A9Q3EPG0"/>
<evidence type="ECO:0000313" key="2">
    <source>
        <dbReference type="EMBL" id="MBW0524894.1"/>
    </source>
</evidence>
<feature type="compositionally biased region" description="Basic and acidic residues" evidence="1">
    <location>
        <begin position="27"/>
        <end position="42"/>
    </location>
</feature>